<dbReference type="SUPFAM" id="SSF54909">
    <property type="entry name" value="Dimeric alpha+beta barrel"/>
    <property type="match status" value="1"/>
</dbReference>
<dbReference type="Pfam" id="PF03992">
    <property type="entry name" value="ABM"/>
    <property type="match status" value="1"/>
</dbReference>
<dbReference type="InterPro" id="IPR050744">
    <property type="entry name" value="AI-2_Isomerase_LsrG"/>
</dbReference>
<dbReference type="InterPro" id="IPR011008">
    <property type="entry name" value="Dimeric_a/b-barrel"/>
</dbReference>
<evidence type="ECO:0000313" key="2">
    <source>
        <dbReference type="EMBL" id="TFF34491.1"/>
    </source>
</evidence>
<organism evidence="2 3">
    <name type="scientific">Mucilaginibacter psychrotolerans</name>
    <dbReference type="NCBI Taxonomy" id="1524096"/>
    <lineage>
        <taxon>Bacteria</taxon>
        <taxon>Pseudomonadati</taxon>
        <taxon>Bacteroidota</taxon>
        <taxon>Sphingobacteriia</taxon>
        <taxon>Sphingobacteriales</taxon>
        <taxon>Sphingobacteriaceae</taxon>
        <taxon>Mucilaginibacter</taxon>
    </lineage>
</organism>
<keyword evidence="2" id="KW-0503">Monooxygenase</keyword>
<sequence>MESEKSIVLLAKWQVKEGKLDDVLRLLPQLAEKSREEEGNLYYKVNQSQADANTIILFEAYKSEAAVAAHRASAHFQTIVIGQIVPMLEYREVTLATPLM</sequence>
<dbReference type="Gene3D" id="3.30.70.100">
    <property type="match status" value="1"/>
</dbReference>
<protein>
    <submittedName>
        <fullName evidence="2">Antibiotic biosynthesis monooxygenase</fullName>
    </submittedName>
</protein>
<accession>A0A4Y8S7A4</accession>
<dbReference type="InterPro" id="IPR007138">
    <property type="entry name" value="ABM_dom"/>
</dbReference>
<keyword evidence="2" id="KW-0560">Oxidoreductase</keyword>
<gene>
    <name evidence="2" type="ORF">E2R66_22015</name>
</gene>
<dbReference type="EMBL" id="SOZE01000030">
    <property type="protein sequence ID" value="TFF34491.1"/>
    <property type="molecule type" value="Genomic_DNA"/>
</dbReference>
<dbReference type="GO" id="GO:0005829">
    <property type="term" value="C:cytosol"/>
    <property type="evidence" value="ECO:0007669"/>
    <property type="project" value="TreeGrafter"/>
</dbReference>
<dbReference type="OrthoDB" id="964493at2"/>
<reference evidence="2 3" key="1">
    <citation type="journal article" date="2017" name="Int. J. Syst. Evol. Microbiol.">
        <title>Mucilaginibacterpsychrotolerans sp. nov., isolated from peatlands.</title>
        <authorList>
            <person name="Deng Y."/>
            <person name="Shen L."/>
            <person name="Xu B."/>
            <person name="Liu Y."/>
            <person name="Gu Z."/>
            <person name="Liu H."/>
            <person name="Zhou Y."/>
        </authorList>
    </citation>
    <scope>NUCLEOTIDE SEQUENCE [LARGE SCALE GENOMIC DNA]</scope>
    <source>
        <strain evidence="2 3">NH7-4</strain>
    </source>
</reference>
<evidence type="ECO:0000259" key="1">
    <source>
        <dbReference type="PROSITE" id="PS51725"/>
    </source>
</evidence>
<dbReference type="PANTHER" id="PTHR33336">
    <property type="entry name" value="QUINOL MONOOXYGENASE YGIN-RELATED"/>
    <property type="match status" value="1"/>
</dbReference>
<keyword evidence="3" id="KW-1185">Reference proteome</keyword>
<comment type="caution">
    <text evidence="2">The sequence shown here is derived from an EMBL/GenBank/DDBJ whole genome shotgun (WGS) entry which is preliminary data.</text>
</comment>
<feature type="domain" description="ABM" evidence="1">
    <location>
        <begin position="7"/>
        <end position="100"/>
    </location>
</feature>
<dbReference type="PANTHER" id="PTHR33336:SF3">
    <property type="entry name" value="ABM DOMAIN-CONTAINING PROTEIN"/>
    <property type="match status" value="1"/>
</dbReference>
<proteinExistence type="predicted"/>
<evidence type="ECO:0000313" key="3">
    <source>
        <dbReference type="Proteomes" id="UP000297540"/>
    </source>
</evidence>
<dbReference type="PROSITE" id="PS51725">
    <property type="entry name" value="ABM"/>
    <property type="match status" value="1"/>
</dbReference>
<dbReference type="AlphaFoldDB" id="A0A4Y8S7A4"/>
<dbReference type="Proteomes" id="UP000297540">
    <property type="component" value="Unassembled WGS sequence"/>
</dbReference>
<dbReference type="GO" id="GO:0004497">
    <property type="term" value="F:monooxygenase activity"/>
    <property type="evidence" value="ECO:0007669"/>
    <property type="project" value="UniProtKB-KW"/>
</dbReference>
<dbReference type="RefSeq" id="WP_133234846.1">
    <property type="nucleotide sequence ID" value="NZ_SOZE01000030.1"/>
</dbReference>
<name>A0A4Y8S7A4_9SPHI</name>